<keyword evidence="1" id="KW-0540">Nuclease</keyword>
<dbReference type="GO" id="GO:0015074">
    <property type="term" value="P:DNA integration"/>
    <property type="evidence" value="ECO:0007669"/>
    <property type="project" value="UniProtKB-KW"/>
</dbReference>
<accession>A0A2P4Y898</accession>
<dbReference type="Proteomes" id="UP000237271">
    <property type="component" value="Unassembled WGS sequence"/>
</dbReference>
<evidence type="ECO:0000256" key="1">
    <source>
        <dbReference type="ARBA" id="ARBA00022722"/>
    </source>
</evidence>
<gene>
    <name evidence="11" type="ORF">PHPALM_9054</name>
</gene>
<dbReference type="GO" id="GO:0003964">
    <property type="term" value="F:RNA-directed DNA polymerase activity"/>
    <property type="evidence" value="ECO:0007669"/>
    <property type="project" value="UniProtKB-KW"/>
</dbReference>
<keyword evidence="8" id="KW-0548">Nucleotidyltransferase</keyword>
<dbReference type="EMBL" id="NCKW01004944">
    <property type="protein sequence ID" value="POM74041.1"/>
    <property type="molecule type" value="Genomic_DNA"/>
</dbReference>
<dbReference type="InterPro" id="IPR039537">
    <property type="entry name" value="Retrotran_Ty1/copia-like"/>
</dbReference>
<evidence type="ECO:0000256" key="2">
    <source>
        <dbReference type="ARBA" id="ARBA00022723"/>
    </source>
</evidence>
<dbReference type="InterPro" id="IPR012337">
    <property type="entry name" value="RNaseH-like_sf"/>
</dbReference>
<dbReference type="GO" id="GO:0003887">
    <property type="term" value="F:DNA-directed DNA polymerase activity"/>
    <property type="evidence" value="ECO:0007669"/>
    <property type="project" value="UniProtKB-KW"/>
</dbReference>
<keyword evidence="4" id="KW-0378">Hydrolase</keyword>
<dbReference type="PANTHER" id="PTHR42648:SF11">
    <property type="entry name" value="TRANSPOSON TY4-P GAG-POL POLYPROTEIN"/>
    <property type="match status" value="1"/>
</dbReference>
<sequence>MMEVLYIPGLDRRLLSVVKLAERGLTVEFQRSSCVIRSKACAIASGRKVGKAYMFDCEQEEARFVEYAGTGTQWELWHARMGHPSENAMTKTQHITNGRRNVGRGIKTLCGGCMKGKQTVTTFPSRSERKTSRVLELVHTNVMGPMKTVSKGWSRYVLTCVDDFSKFVVVYFLKSKSEVVAKYQHSERSMRTNLEKA</sequence>
<dbReference type="Gene3D" id="3.30.420.10">
    <property type="entry name" value="Ribonuclease H-like superfamily/Ribonuclease H"/>
    <property type="match status" value="1"/>
</dbReference>
<keyword evidence="7" id="KW-0695">RNA-directed DNA polymerase</keyword>
<keyword evidence="5" id="KW-0460">Magnesium</keyword>
<comment type="caution">
    <text evidence="11">The sequence shown here is derived from an EMBL/GenBank/DDBJ whole genome shotgun (WGS) entry which is preliminary data.</text>
</comment>
<keyword evidence="9" id="KW-0233">DNA recombination</keyword>
<dbReference type="AlphaFoldDB" id="A0A2P4Y898"/>
<evidence type="ECO:0000313" key="12">
    <source>
        <dbReference type="Proteomes" id="UP000237271"/>
    </source>
</evidence>
<keyword evidence="3" id="KW-0255">Endonuclease</keyword>
<feature type="domain" description="GAG-pre-integrase" evidence="10">
    <location>
        <begin position="53"/>
        <end position="118"/>
    </location>
</feature>
<evidence type="ECO:0000259" key="10">
    <source>
        <dbReference type="Pfam" id="PF13976"/>
    </source>
</evidence>
<evidence type="ECO:0000256" key="8">
    <source>
        <dbReference type="ARBA" id="ARBA00022932"/>
    </source>
</evidence>
<evidence type="ECO:0000256" key="3">
    <source>
        <dbReference type="ARBA" id="ARBA00022759"/>
    </source>
</evidence>
<evidence type="ECO:0000313" key="11">
    <source>
        <dbReference type="EMBL" id="POM74041.1"/>
    </source>
</evidence>
<keyword evidence="2" id="KW-0479">Metal-binding</keyword>
<evidence type="ECO:0000256" key="5">
    <source>
        <dbReference type="ARBA" id="ARBA00022842"/>
    </source>
</evidence>
<name>A0A2P4Y898_9STRA</name>
<dbReference type="Pfam" id="PF13976">
    <property type="entry name" value="gag_pre-integrs"/>
    <property type="match status" value="1"/>
</dbReference>
<proteinExistence type="predicted"/>
<reference evidence="11 12" key="1">
    <citation type="journal article" date="2017" name="Genome Biol. Evol.">
        <title>Phytophthora megakarya and P. palmivora, closely related causal agents of cacao black pod rot, underwent increases in genome sizes and gene numbers by different mechanisms.</title>
        <authorList>
            <person name="Ali S.S."/>
            <person name="Shao J."/>
            <person name="Lary D.J."/>
            <person name="Kronmiller B."/>
            <person name="Shen D."/>
            <person name="Strem M.D."/>
            <person name="Amoako-Attah I."/>
            <person name="Akrofi A.Y."/>
            <person name="Begoude B.A."/>
            <person name="Ten Hoopen G.M."/>
            <person name="Coulibaly K."/>
            <person name="Kebe B.I."/>
            <person name="Melnick R.L."/>
            <person name="Guiltinan M.J."/>
            <person name="Tyler B.M."/>
            <person name="Meinhardt L.W."/>
            <person name="Bailey B.A."/>
        </authorList>
    </citation>
    <scope>NUCLEOTIDE SEQUENCE [LARGE SCALE GENOMIC DNA]</scope>
    <source>
        <strain evidence="12">sbr112.9</strain>
    </source>
</reference>
<dbReference type="InterPro" id="IPR036397">
    <property type="entry name" value="RNaseH_sf"/>
</dbReference>
<dbReference type="GO" id="GO:0046872">
    <property type="term" value="F:metal ion binding"/>
    <property type="evidence" value="ECO:0007669"/>
    <property type="project" value="UniProtKB-KW"/>
</dbReference>
<dbReference type="GO" id="GO:0003676">
    <property type="term" value="F:nucleic acid binding"/>
    <property type="evidence" value="ECO:0007669"/>
    <property type="project" value="InterPro"/>
</dbReference>
<dbReference type="OrthoDB" id="104378at2759"/>
<protein>
    <submittedName>
        <fullName evidence="11">Integrase catalytic core protein</fullName>
    </submittedName>
</protein>
<evidence type="ECO:0000256" key="7">
    <source>
        <dbReference type="ARBA" id="ARBA00022918"/>
    </source>
</evidence>
<dbReference type="PANTHER" id="PTHR42648">
    <property type="entry name" value="TRANSPOSASE, PUTATIVE-RELATED"/>
    <property type="match status" value="1"/>
</dbReference>
<keyword evidence="12" id="KW-1185">Reference proteome</keyword>
<dbReference type="InterPro" id="IPR025724">
    <property type="entry name" value="GAG-pre-integrase_dom"/>
</dbReference>
<keyword evidence="8" id="KW-0808">Transferase</keyword>
<evidence type="ECO:0000256" key="4">
    <source>
        <dbReference type="ARBA" id="ARBA00022801"/>
    </source>
</evidence>
<dbReference type="GO" id="GO:0006310">
    <property type="term" value="P:DNA recombination"/>
    <property type="evidence" value="ECO:0007669"/>
    <property type="project" value="UniProtKB-KW"/>
</dbReference>
<organism evidence="11 12">
    <name type="scientific">Phytophthora palmivora</name>
    <dbReference type="NCBI Taxonomy" id="4796"/>
    <lineage>
        <taxon>Eukaryota</taxon>
        <taxon>Sar</taxon>
        <taxon>Stramenopiles</taxon>
        <taxon>Oomycota</taxon>
        <taxon>Peronosporomycetes</taxon>
        <taxon>Peronosporales</taxon>
        <taxon>Peronosporaceae</taxon>
        <taxon>Phytophthora</taxon>
    </lineage>
</organism>
<keyword evidence="6" id="KW-0229">DNA integration</keyword>
<keyword evidence="8" id="KW-0239">DNA-directed DNA polymerase</keyword>
<evidence type="ECO:0000256" key="6">
    <source>
        <dbReference type="ARBA" id="ARBA00022908"/>
    </source>
</evidence>
<dbReference type="GO" id="GO:0004519">
    <property type="term" value="F:endonuclease activity"/>
    <property type="evidence" value="ECO:0007669"/>
    <property type="project" value="UniProtKB-KW"/>
</dbReference>
<dbReference type="GO" id="GO:0016787">
    <property type="term" value="F:hydrolase activity"/>
    <property type="evidence" value="ECO:0007669"/>
    <property type="project" value="UniProtKB-KW"/>
</dbReference>
<evidence type="ECO:0000256" key="9">
    <source>
        <dbReference type="ARBA" id="ARBA00023172"/>
    </source>
</evidence>
<dbReference type="SUPFAM" id="SSF53098">
    <property type="entry name" value="Ribonuclease H-like"/>
    <property type="match status" value="1"/>
</dbReference>